<organism evidence="13 14">
    <name type="scientific">Sphingomonas colocasiae</name>
    <dbReference type="NCBI Taxonomy" id="1848973"/>
    <lineage>
        <taxon>Bacteria</taxon>
        <taxon>Pseudomonadati</taxon>
        <taxon>Pseudomonadota</taxon>
        <taxon>Alphaproteobacteria</taxon>
        <taxon>Sphingomonadales</taxon>
        <taxon>Sphingomonadaceae</taxon>
        <taxon>Sphingomonas</taxon>
    </lineage>
</organism>
<evidence type="ECO:0000313" key="14">
    <source>
        <dbReference type="Proteomes" id="UP000706039"/>
    </source>
</evidence>
<keyword evidence="3 8" id="KW-1134">Transmembrane beta strand</keyword>
<dbReference type="EMBL" id="JAINVV010000011">
    <property type="protein sequence ID" value="MBY8825195.1"/>
    <property type="molecule type" value="Genomic_DNA"/>
</dbReference>
<evidence type="ECO:0000256" key="10">
    <source>
        <dbReference type="SAM" id="SignalP"/>
    </source>
</evidence>
<comment type="similarity">
    <text evidence="8 9">Belongs to the TonB-dependent receptor family.</text>
</comment>
<feature type="domain" description="TonB-dependent receptor plug" evidence="12">
    <location>
        <begin position="52"/>
        <end position="158"/>
    </location>
</feature>
<keyword evidence="13" id="KW-0675">Receptor</keyword>
<accession>A0ABS7PX17</accession>
<comment type="caution">
    <text evidence="13">The sequence shown here is derived from an EMBL/GenBank/DDBJ whole genome shotgun (WGS) entry which is preliminary data.</text>
</comment>
<evidence type="ECO:0000259" key="11">
    <source>
        <dbReference type="Pfam" id="PF00593"/>
    </source>
</evidence>
<keyword evidence="4 8" id="KW-0812">Transmembrane</keyword>
<evidence type="ECO:0000256" key="3">
    <source>
        <dbReference type="ARBA" id="ARBA00022452"/>
    </source>
</evidence>
<evidence type="ECO:0000256" key="2">
    <source>
        <dbReference type="ARBA" id="ARBA00022448"/>
    </source>
</evidence>
<dbReference type="PROSITE" id="PS52016">
    <property type="entry name" value="TONB_DEPENDENT_REC_3"/>
    <property type="match status" value="1"/>
</dbReference>
<feature type="chain" id="PRO_5045487304" evidence="10">
    <location>
        <begin position="24"/>
        <end position="915"/>
    </location>
</feature>
<evidence type="ECO:0000256" key="1">
    <source>
        <dbReference type="ARBA" id="ARBA00004571"/>
    </source>
</evidence>
<evidence type="ECO:0000256" key="6">
    <source>
        <dbReference type="ARBA" id="ARBA00023136"/>
    </source>
</evidence>
<dbReference type="PANTHER" id="PTHR47234:SF3">
    <property type="entry name" value="SECRETIN_TONB SHORT N-TERMINAL DOMAIN-CONTAINING PROTEIN"/>
    <property type="match status" value="1"/>
</dbReference>
<keyword evidence="10" id="KW-0732">Signal</keyword>
<dbReference type="InterPro" id="IPR036942">
    <property type="entry name" value="Beta-barrel_TonB_sf"/>
</dbReference>
<sequence length="915" mass="96669">MTIRAALITSAGMALAVAMPAWAQPAQGDDAAQTPDNEIVVTGSRIDRAGFDQPTPTAVIGDTELRQSSASNLQQVLNDQPQVRATVIGATTVGNTGSGTAPVDLRGLGIDRTLTLIDGRRFVGQNNLNFVPTSMVKRLEVVTGGASAAWGSGAVAGVVNIIMNTDLTGFSLGAESGISDRGDGQRYQFEGSWGTKFADGRGHFMIGAEYVEDKGLPPGSRLDRHGVRGADITVINGNVMLADDVNIPIRSHTGLILSGVLAGQTFNNDGTLRAYRGPDANGIGGADASNLYDDIYLAAPFKRLNAYARLSYDIGGATIWADATYGKTKSNYNFFPDFTAPGDVGGGLLTVSATNPYLSQTVRNQLAAAGETSFLLSRAYRDVLNFRFASDRELKEGAIGIKGSFGGGKWQYSAHYSHGELDEYSALLNSRLAVNFNNALDAVLSGGQIVCAINADADPSNNDAACRPLNIFGEGNASADAVNYVTGTQGGYSKGTLDSLGAKLQGDLFSLWAGPVTAAVGVEARWEKMKSRLDAGATAGGFGLPVYVAPLSGGFNVKEAFAEIVVPLFDADAFKADLNGAARYSDYSTSGGIWSWKVGGTVRLFNDLLLRATRSRDIRSPNIADLYNETSINIGPQVDQDSAGRTGIPGYTSTPSQVTTFSGGNVNLKPEIGSTLTIGGSYSPSFARGLQFSVDYYDVKIDGAIATLSASDLTAACALGSQAACNQIIRDPVTQTLRTVYSNAQNIAQFATSGFDFEASYVLPMKQIAGAGPATLRFRALATYVKKLVYDNGLTRNDAAGDVGDGVALGLPKWRGTFSASYQDDVLGFDARVRYVGGGKFNHLLNGVDGPLLANNDISARVYLDLGAQYKVTDNFTFYTKVNNVFDRKLPFSTTGSPHYDTLGRYFTVGANVKF</sequence>
<name>A0ABS7PX17_9SPHN</name>
<protein>
    <submittedName>
        <fullName evidence="13">TonB-dependent receptor</fullName>
    </submittedName>
</protein>
<feature type="signal peptide" evidence="10">
    <location>
        <begin position="1"/>
        <end position="23"/>
    </location>
</feature>
<evidence type="ECO:0000313" key="13">
    <source>
        <dbReference type="EMBL" id="MBY8825195.1"/>
    </source>
</evidence>
<dbReference type="InterPro" id="IPR037066">
    <property type="entry name" value="Plug_dom_sf"/>
</dbReference>
<dbReference type="Pfam" id="PF00593">
    <property type="entry name" value="TonB_dep_Rec_b-barrel"/>
    <property type="match status" value="1"/>
</dbReference>
<keyword evidence="2 8" id="KW-0813">Transport</keyword>
<keyword evidence="6 8" id="KW-0472">Membrane</keyword>
<proteinExistence type="inferred from homology"/>
<keyword evidence="7 8" id="KW-0998">Cell outer membrane</keyword>
<evidence type="ECO:0000259" key="12">
    <source>
        <dbReference type="Pfam" id="PF07715"/>
    </source>
</evidence>
<dbReference type="Proteomes" id="UP000706039">
    <property type="component" value="Unassembled WGS sequence"/>
</dbReference>
<evidence type="ECO:0000256" key="5">
    <source>
        <dbReference type="ARBA" id="ARBA00023077"/>
    </source>
</evidence>
<dbReference type="InterPro" id="IPR000531">
    <property type="entry name" value="Beta-barrel_TonB"/>
</dbReference>
<evidence type="ECO:0000256" key="7">
    <source>
        <dbReference type="ARBA" id="ARBA00023237"/>
    </source>
</evidence>
<evidence type="ECO:0000256" key="9">
    <source>
        <dbReference type="RuleBase" id="RU003357"/>
    </source>
</evidence>
<evidence type="ECO:0000256" key="8">
    <source>
        <dbReference type="PROSITE-ProRule" id="PRU01360"/>
    </source>
</evidence>
<reference evidence="13 14" key="1">
    <citation type="submission" date="2021-08" db="EMBL/GenBank/DDBJ databases">
        <authorList>
            <person name="Tuo L."/>
        </authorList>
    </citation>
    <scope>NUCLEOTIDE SEQUENCE [LARGE SCALE GENOMIC DNA]</scope>
    <source>
        <strain evidence="13 14">JCM 31229</strain>
    </source>
</reference>
<keyword evidence="14" id="KW-1185">Reference proteome</keyword>
<dbReference type="SUPFAM" id="SSF56935">
    <property type="entry name" value="Porins"/>
    <property type="match status" value="1"/>
</dbReference>
<dbReference type="Gene3D" id="2.40.170.20">
    <property type="entry name" value="TonB-dependent receptor, beta-barrel domain"/>
    <property type="match status" value="1"/>
</dbReference>
<comment type="subcellular location">
    <subcellularLocation>
        <location evidence="1 8">Cell outer membrane</location>
        <topology evidence="1 8">Multi-pass membrane protein</topology>
    </subcellularLocation>
</comment>
<gene>
    <name evidence="13" type="ORF">K7G82_23030</name>
</gene>
<dbReference type="Pfam" id="PF07715">
    <property type="entry name" value="Plug"/>
    <property type="match status" value="1"/>
</dbReference>
<dbReference type="InterPro" id="IPR012910">
    <property type="entry name" value="Plug_dom"/>
</dbReference>
<feature type="domain" description="TonB-dependent receptor-like beta-barrel" evidence="11">
    <location>
        <begin position="410"/>
        <end position="885"/>
    </location>
</feature>
<dbReference type="PANTHER" id="PTHR47234">
    <property type="match status" value="1"/>
</dbReference>
<keyword evidence="5 9" id="KW-0798">TonB box</keyword>
<dbReference type="InterPro" id="IPR039426">
    <property type="entry name" value="TonB-dep_rcpt-like"/>
</dbReference>
<evidence type="ECO:0000256" key="4">
    <source>
        <dbReference type="ARBA" id="ARBA00022692"/>
    </source>
</evidence>
<dbReference type="Gene3D" id="2.170.130.10">
    <property type="entry name" value="TonB-dependent receptor, plug domain"/>
    <property type="match status" value="1"/>
</dbReference>